<proteinExistence type="predicted"/>
<reference evidence="1 2" key="1">
    <citation type="journal article" date="2021" name="Hortic Res">
        <title>The domestication of Cucurbita argyrosperma as revealed by the genome of its wild relative.</title>
        <authorList>
            <person name="Barrera-Redondo J."/>
            <person name="Sanchez-de la Vega G."/>
            <person name="Aguirre-Liguori J.A."/>
            <person name="Castellanos-Morales G."/>
            <person name="Gutierrez-Guerrero Y.T."/>
            <person name="Aguirre-Dugua X."/>
            <person name="Aguirre-Planter E."/>
            <person name="Tenaillon M.I."/>
            <person name="Lira-Saade R."/>
            <person name="Eguiarte L.E."/>
        </authorList>
    </citation>
    <scope>NUCLEOTIDE SEQUENCE [LARGE SCALE GENOMIC DNA]</scope>
    <source>
        <strain evidence="1">JBR-2021</strain>
    </source>
</reference>
<protein>
    <submittedName>
        <fullName evidence="1">Uncharacterized protein</fullName>
    </submittedName>
</protein>
<dbReference type="AlphaFoldDB" id="A0AAV6MGC1"/>
<name>A0AAV6MGC1_9ROSI</name>
<sequence length="73" mass="8511">MRTKLGGNWIDLKASLRRVLKVFFHFQPHLPCSSSQILPLCFDSLLRRSKDESWSQQFSSCNKHSLYDILSVL</sequence>
<gene>
    <name evidence="1" type="ORF">SDJN03_20636</name>
</gene>
<keyword evidence="2" id="KW-1185">Reference proteome</keyword>
<evidence type="ECO:0000313" key="2">
    <source>
        <dbReference type="Proteomes" id="UP000685013"/>
    </source>
</evidence>
<comment type="caution">
    <text evidence="1">The sequence shown here is derived from an EMBL/GenBank/DDBJ whole genome shotgun (WGS) entry which is preliminary data.</text>
</comment>
<evidence type="ECO:0000313" key="1">
    <source>
        <dbReference type="EMBL" id="KAG6580634.1"/>
    </source>
</evidence>
<dbReference type="EMBL" id="JAGKQH010000014">
    <property type="protein sequence ID" value="KAG6580634.1"/>
    <property type="molecule type" value="Genomic_DNA"/>
</dbReference>
<organism evidence="1 2">
    <name type="scientific">Cucurbita argyrosperma subsp. sororia</name>
    <dbReference type="NCBI Taxonomy" id="37648"/>
    <lineage>
        <taxon>Eukaryota</taxon>
        <taxon>Viridiplantae</taxon>
        <taxon>Streptophyta</taxon>
        <taxon>Embryophyta</taxon>
        <taxon>Tracheophyta</taxon>
        <taxon>Spermatophyta</taxon>
        <taxon>Magnoliopsida</taxon>
        <taxon>eudicotyledons</taxon>
        <taxon>Gunneridae</taxon>
        <taxon>Pentapetalae</taxon>
        <taxon>rosids</taxon>
        <taxon>fabids</taxon>
        <taxon>Cucurbitales</taxon>
        <taxon>Cucurbitaceae</taxon>
        <taxon>Cucurbiteae</taxon>
        <taxon>Cucurbita</taxon>
    </lineage>
</organism>
<dbReference type="Proteomes" id="UP000685013">
    <property type="component" value="Chromosome 14"/>
</dbReference>
<feature type="non-terminal residue" evidence="1">
    <location>
        <position position="1"/>
    </location>
</feature>
<accession>A0AAV6MGC1</accession>